<keyword evidence="3" id="KW-1185">Reference proteome</keyword>
<feature type="region of interest" description="Disordered" evidence="1">
    <location>
        <begin position="1"/>
        <end position="89"/>
    </location>
</feature>
<organism evidence="2 3">
    <name type="scientific">Panicum virgatum</name>
    <name type="common">Blackwell switchgrass</name>
    <dbReference type="NCBI Taxonomy" id="38727"/>
    <lineage>
        <taxon>Eukaryota</taxon>
        <taxon>Viridiplantae</taxon>
        <taxon>Streptophyta</taxon>
        <taxon>Embryophyta</taxon>
        <taxon>Tracheophyta</taxon>
        <taxon>Spermatophyta</taxon>
        <taxon>Magnoliopsida</taxon>
        <taxon>Liliopsida</taxon>
        <taxon>Poales</taxon>
        <taxon>Poaceae</taxon>
        <taxon>PACMAD clade</taxon>
        <taxon>Panicoideae</taxon>
        <taxon>Panicodae</taxon>
        <taxon>Paniceae</taxon>
        <taxon>Panicinae</taxon>
        <taxon>Panicum</taxon>
        <taxon>Panicum sect. Hiantes</taxon>
    </lineage>
</organism>
<sequence>MDLPGFNAYPPPPRLALPPHTAPGFESHGRLNKRGRKKGPKPRRPSSTSAAQLGSPRSDGGRAGTRHLRRQSRGCGREAAAGCAASGHRPAAAVDFKGLWFQDARSATVRGAGGAGGPGGGRRRWVLPPRPGRRRDGGRPGRGRQRWRRGGQGGQWGLAQGRGGEEEVGGSTRVAAARIRGLH</sequence>
<feature type="compositionally biased region" description="Low complexity" evidence="1">
    <location>
        <begin position="73"/>
        <end position="89"/>
    </location>
</feature>
<evidence type="ECO:0000313" key="3">
    <source>
        <dbReference type="Proteomes" id="UP000823388"/>
    </source>
</evidence>
<name>A0A8T0RBF6_PANVG</name>
<gene>
    <name evidence="2" type="ORF">PVAP13_6KG092335</name>
</gene>
<dbReference type="AlphaFoldDB" id="A0A8T0RBF6"/>
<proteinExistence type="predicted"/>
<evidence type="ECO:0000313" key="2">
    <source>
        <dbReference type="EMBL" id="KAG2582179.1"/>
    </source>
</evidence>
<dbReference type="EMBL" id="CM029047">
    <property type="protein sequence ID" value="KAG2582179.1"/>
    <property type="molecule type" value="Genomic_DNA"/>
</dbReference>
<feature type="region of interest" description="Disordered" evidence="1">
    <location>
        <begin position="109"/>
        <end position="183"/>
    </location>
</feature>
<protein>
    <submittedName>
        <fullName evidence="2">Uncharacterized protein</fullName>
    </submittedName>
</protein>
<accession>A0A8T0RBF6</accession>
<comment type="caution">
    <text evidence="2">The sequence shown here is derived from an EMBL/GenBank/DDBJ whole genome shotgun (WGS) entry which is preliminary data.</text>
</comment>
<reference evidence="2" key="1">
    <citation type="submission" date="2020-05" db="EMBL/GenBank/DDBJ databases">
        <title>WGS assembly of Panicum virgatum.</title>
        <authorList>
            <person name="Lovell J.T."/>
            <person name="Jenkins J."/>
            <person name="Shu S."/>
            <person name="Juenger T.E."/>
            <person name="Schmutz J."/>
        </authorList>
    </citation>
    <scope>NUCLEOTIDE SEQUENCE</scope>
    <source>
        <strain evidence="2">AP13</strain>
    </source>
</reference>
<feature type="compositionally biased region" description="Gly residues" evidence="1">
    <location>
        <begin position="111"/>
        <end position="120"/>
    </location>
</feature>
<dbReference type="Proteomes" id="UP000823388">
    <property type="component" value="Chromosome 6K"/>
</dbReference>
<feature type="compositionally biased region" description="Basic residues" evidence="1">
    <location>
        <begin position="30"/>
        <end position="44"/>
    </location>
</feature>
<feature type="compositionally biased region" description="Gly residues" evidence="1">
    <location>
        <begin position="150"/>
        <end position="162"/>
    </location>
</feature>
<evidence type="ECO:0000256" key="1">
    <source>
        <dbReference type="SAM" id="MobiDB-lite"/>
    </source>
</evidence>